<dbReference type="GO" id="GO:0016887">
    <property type="term" value="F:ATP hydrolysis activity"/>
    <property type="evidence" value="ECO:0007669"/>
    <property type="project" value="InterPro"/>
</dbReference>
<protein>
    <recommendedName>
        <fullName evidence="5">Probable ATP-binding protein YheS</fullName>
    </recommendedName>
</protein>
<feature type="compositionally biased region" description="Polar residues" evidence="7">
    <location>
        <begin position="555"/>
        <end position="565"/>
    </location>
</feature>
<evidence type="ECO:0000256" key="3">
    <source>
        <dbReference type="ARBA" id="ARBA00022840"/>
    </source>
</evidence>
<dbReference type="STRING" id="1123510.GCA_000620025_02468"/>
<reference evidence="9 10" key="1">
    <citation type="submission" date="2018-09" db="EMBL/GenBank/DDBJ databases">
        <title>Zymobacter palmae IAM14233 (=T109) whole genome analysis.</title>
        <authorList>
            <person name="Yanase H."/>
        </authorList>
    </citation>
    <scope>NUCLEOTIDE SEQUENCE [LARGE SCALE GENOMIC DNA]</scope>
    <source>
        <strain evidence="9 10">IAM14233</strain>
    </source>
</reference>
<dbReference type="PROSITE" id="PS00211">
    <property type="entry name" value="ABC_TRANSPORTER_1"/>
    <property type="match status" value="2"/>
</dbReference>
<proteinExistence type="inferred from homology"/>
<keyword evidence="6" id="KW-0175">Coiled coil</keyword>
<dbReference type="Pfam" id="PF12848">
    <property type="entry name" value="ABC_tran_Xtn"/>
    <property type="match status" value="1"/>
</dbReference>
<dbReference type="AlphaFoldDB" id="A0A348HHY8"/>
<dbReference type="PANTHER" id="PTHR19211:SF14">
    <property type="entry name" value="ATP-BINDING CASSETTE SUB-FAMILY F MEMBER 1"/>
    <property type="match status" value="1"/>
</dbReference>
<dbReference type="FunFam" id="3.40.50.300:FF:002053">
    <property type="entry name" value="ABC transporter ATP-binding protein"/>
    <property type="match status" value="1"/>
</dbReference>
<keyword evidence="1" id="KW-0677">Repeat</keyword>
<keyword evidence="10" id="KW-1185">Reference proteome</keyword>
<dbReference type="PROSITE" id="PS50893">
    <property type="entry name" value="ABC_TRANSPORTER_2"/>
    <property type="match status" value="2"/>
</dbReference>
<comment type="similarity">
    <text evidence="4">Belongs to the ABC transporter superfamily. ABCF family. YheS subfamily.</text>
</comment>
<accession>A0A348HHY8</accession>
<feature type="coiled-coil region" evidence="6">
    <location>
        <begin position="597"/>
        <end position="673"/>
    </location>
</feature>
<evidence type="ECO:0000256" key="6">
    <source>
        <dbReference type="SAM" id="Coils"/>
    </source>
</evidence>
<dbReference type="InterPro" id="IPR017871">
    <property type="entry name" value="ABC_transporter-like_CS"/>
</dbReference>
<keyword evidence="2" id="KW-0547">Nucleotide-binding</keyword>
<keyword evidence="3" id="KW-0067">ATP-binding</keyword>
<dbReference type="Pfam" id="PF00005">
    <property type="entry name" value="ABC_tran"/>
    <property type="match status" value="2"/>
</dbReference>
<dbReference type="Proteomes" id="UP000267342">
    <property type="component" value="Chromosome"/>
</dbReference>
<dbReference type="SUPFAM" id="SSF52540">
    <property type="entry name" value="P-loop containing nucleoside triphosphate hydrolases"/>
    <property type="match status" value="2"/>
</dbReference>
<feature type="domain" description="ABC transporter" evidence="8">
    <location>
        <begin position="22"/>
        <end position="266"/>
    </location>
</feature>
<evidence type="ECO:0000259" key="8">
    <source>
        <dbReference type="PROSITE" id="PS50893"/>
    </source>
</evidence>
<dbReference type="SMART" id="SM00382">
    <property type="entry name" value="AAA"/>
    <property type="match status" value="2"/>
</dbReference>
<dbReference type="Gene3D" id="3.40.50.300">
    <property type="entry name" value="P-loop containing nucleotide triphosphate hydrolases"/>
    <property type="match status" value="2"/>
</dbReference>
<sequence length="675" mass="74786">MPAYICTWSAAAPLSDKETLMIAFRQLALQRAGTVLIEEADLTLHEGYKVGIVGPNGAGKSSLFKLMLGELHADRGDVEMPAQRRIAHMAQEVEALDRSITDYVLDGDQALHAVERDIDEALAAGDDMRYAEALGHYEVHDGYSARARAEQLLVGLGFAQHELDQPMRAFSGGWRMRANLARTLFMPSDVLLLDEPTNHLDIDALYWLEQWLRRYPGTLMLIAHDRDFLDGVCDHIIHFDNRRLALYKGNFTAFERTRAERLLQQQAEFEKQQTRRAELEDFVRRFRAKASKAKQAQSRLKMLERLDSEAPLRAHSPFQFRLPMADKVSSPLLSLDEANIGYGDAPTLTNVRLSLQPGHRIGLLGPNGAGKSTLIKALVGDLPLLAGQRVEGEHLQLGYFAQHQVDALNMEGTPHQHILTLSPKASDQEVRTFLGSFGFRGDDVFATVGNFSGGEKARLALALIAWQKPNLLLLDEPTNHLDLEMRAALTNALALFEGAVVIVSHDRYLLRASIDTFWCVVDGQVSPFDGDLDDYQAWLRTRTGTPAPETEDAAAQNTVAATPSLSEAAPTEAQGDDTTRVDKKAQRQAAAALRAQLKPLTQARDRAEKALEKAQATIADIEQQLADPTLYEEARKAELLTLTQRQGELAAQVEALEAEWLEAEEALEEARGDLA</sequence>
<evidence type="ECO:0000256" key="1">
    <source>
        <dbReference type="ARBA" id="ARBA00022737"/>
    </source>
</evidence>
<evidence type="ECO:0000313" key="9">
    <source>
        <dbReference type="EMBL" id="BBG31240.1"/>
    </source>
</evidence>
<evidence type="ECO:0000256" key="4">
    <source>
        <dbReference type="ARBA" id="ARBA00061571"/>
    </source>
</evidence>
<dbReference type="EMBL" id="AP018933">
    <property type="protein sequence ID" value="BBG31240.1"/>
    <property type="molecule type" value="Genomic_DNA"/>
</dbReference>
<dbReference type="PANTHER" id="PTHR19211">
    <property type="entry name" value="ATP-BINDING TRANSPORT PROTEIN-RELATED"/>
    <property type="match status" value="1"/>
</dbReference>
<organism evidence="9 10">
    <name type="scientific">Zymobacter palmae</name>
    <dbReference type="NCBI Taxonomy" id="33074"/>
    <lineage>
        <taxon>Bacteria</taxon>
        <taxon>Pseudomonadati</taxon>
        <taxon>Pseudomonadota</taxon>
        <taxon>Gammaproteobacteria</taxon>
        <taxon>Oceanospirillales</taxon>
        <taxon>Halomonadaceae</taxon>
        <taxon>Zymobacter group</taxon>
        <taxon>Zymobacter</taxon>
    </lineage>
</organism>
<dbReference type="FunFam" id="3.40.50.300:FF:000011">
    <property type="entry name" value="Putative ABC transporter ATP-binding component"/>
    <property type="match status" value="1"/>
</dbReference>
<dbReference type="GO" id="GO:0005524">
    <property type="term" value="F:ATP binding"/>
    <property type="evidence" value="ECO:0007669"/>
    <property type="project" value="UniProtKB-KW"/>
</dbReference>
<dbReference type="InterPro" id="IPR050611">
    <property type="entry name" value="ABCF"/>
</dbReference>
<evidence type="ECO:0000256" key="7">
    <source>
        <dbReference type="SAM" id="MobiDB-lite"/>
    </source>
</evidence>
<feature type="domain" description="ABC transporter" evidence="8">
    <location>
        <begin position="333"/>
        <end position="547"/>
    </location>
</feature>
<dbReference type="InterPro" id="IPR027417">
    <property type="entry name" value="P-loop_NTPase"/>
</dbReference>
<dbReference type="InterPro" id="IPR032781">
    <property type="entry name" value="ABC_tran_Xtn"/>
</dbReference>
<dbReference type="InterPro" id="IPR003439">
    <property type="entry name" value="ABC_transporter-like_ATP-bd"/>
</dbReference>
<evidence type="ECO:0000256" key="2">
    <source>
        <dbReference type="ARBA" id="ARBA00022741"/>
    </source>
</evidence>
<feature type="region of interest" description="Disordered" evidence="7">
    <location>
        <begin position="545"/>
        <end position="582"/>
    </location>
</feature>
<dbReference type="CDD" id="cd03221">
    <property type="entry name" value="ABCF_EF-3"/>
    <property type="match status" value="2"/>
</dbReference>
<evidence type="ECO:0000313" key="10">
    <source>
        <dbReference type="Proteomes" id="UP000267342"/>
    </source>
</evidence>
<evidence type="ECO:0000256" key="5">
    <source>
        <dbReference type="ARBA" id="ARBA00069073"/>
    </source>
</evidence>
<dbReference type="KEGG" id="zpl:ZBT109_2510"/>
<gene>
    <name evidence="9" type="ORF">ZBT109_2510</name>
</gene>
<dbReference type="InterPro" id="IPR003593">
    <property type="entry name" value="AAA+_ATPase"/>
</dbReference>
<name>A0A348HHY8_9GAMM</name>